<dbReference type="InterPro" id="IPR010935">
    <property type="entry name" value="SMC_hinge"/>
</dbReference>
<dbReference type="GO" id="GO:0030261">
    <property type="term" value="P:chromosome condensation"/>
    <property type="evidence" value="ECO:0007669"/>
    <property type="project" value="InterPro"/>
</dbReference>
<dbReference type="HAMAP" id="MF_01894">
    <property type="entry name" value="Smc_prok"/>
    <property type="match status" value="1"/>
</dbReference>
<accession>A0A430FCS4</accession>
<dbReference type="EMBL" id="QXGJ01000006">
    <property type="protein sequence ID" value="RSX50644.1"/>
    <property type="molecule type" value="Genomic_DNA"/>
</dbReference>
<evidence type="ECO:0000313" key="11">
    <source>
        <dbReference type="Proteomes" id="UP000288607"/>
    </source>
</evidence>
<dbReference type="Pfam" id="PF02463">
    <property type="entry name" value="SMC_N"/>
    <property type="match status" value="1"/>
</dbReference>
<feature type="coiled-coil region" evidence="6">
    <location>
        <begin position="347"/>
        <end position="409"/>
    </location>
</feature>
<feature type="coiled-coil region" evidence="6">
    <location>
        <begin position="675"/>
        <end position="702"/>
    </location>
</feature>
<protein>
    <recommendedName>
        <fullName evidence="6">Chromosome partition protein Smc</fullName>
    </recommendedName>
</protein>
<dbReference type="Pfam" id="PF06470">
    <property type="entry name" value="SMC_hinge"/>
    <property type="match status" value="1"/>
</dbReference>
<feature type="coiled-coil region" evidence="6">
    <location>
        <begin position="449"/>
        <end position="483"/>
    </location>
</feature>
<sequence>MYLKELTLKGFKSFASATTLRFEPGITAVVGPNGSGKSNIVDALTWVMGEQGAKNLRGTSMEDVIFAGTTSRPALGRAQVSLTIDNSDRVLDIDYTEVTISRTMFRGGGSEYEINGTPCRLLDIQELLSDTGLGSHMHVIVGQGRLDQILHADPAGHRAFIEEAAGILKHRKRKERALRKLTATEANLARLDDLLGEIRRQMGPLGRQARISRKADAIQVSVRDAQSRIMADDAAQLIERRTANREELTRVRGELAGEQRTLAEVKIRIEQVEAASRESSPTIAKLTATWHEMSQIHERLESLASLADERRSSLLGQITDNLGEDPDLLARRADELSVQAKDQHIKAAEAQQTLTQAQEHRADLERQLASLRQTMTELRKSTRERETRIAQLRELIAREEALLQSTTAQRTDLNGQGEALRAQLDTAVAEQAKLEHRIPTDDEPDDTALVEARTALDQAQAQVRELEDRRRSVETRIVSLTAKADALADTLDGRNAAGALEQDPQTGALGHLTDFIQVEDGWEEAVSHALDVFAGAIVVADDENIDHALTRAKSDRLGKAVVLRTIAAAGTGEIPSPTDRTETSAADRADLPGIADFIHVNPNAANADTAQGTVRAVRRLIADVAAVRSRDEAMHAVRHGWHAAVTMDGELFRGGVAAVGGSALAQSDLSLAARRNRALAEVDTLNGELATLDNTLTTARERSGQAAERVQTEQSRLAEHRLQVQRSRQMLQAAGERTESLRGRLDALEHKASAIDEEQRAHTLKLNDLNRAMTSANAAQDTHTDIDDLDAREHELENALAVARNDELAATMAWNETSRQAQSFARQAALLRDNAHQAEQRRSRIEELNAKRRAQAGQAARVAERARAVARDLARRIAQVEERRTTEQRSAAKNDDALADLRTRRDHLEPRVSDLRSREHGLDMNRERMAADYEQLADRISETLGMTVEEIVRDYGPDKPVPVFDETGNPNGETAYVRDEQVRRLEQAKRDLIKLGKVNPLATEEYDALKARNQYLNDQRNDVARSRDDLMALIRQLDTTMVEVFRKAFDDTAEAFTTMFGVLFPGGHGMLKLDNPNDPLNSGVIVQARPAGKRVKRLSLLSGGERSLTALAFLFAIFTARPSPFYVMDEVEAALDDVNLTRLLDAFEKLREHAQLIVITHQQRTMGIADALYGVTMRADGVTAVVSQKLEREKDLIGA</sequence>
<evidence type="ECO:0000256" key="4">
    <source>
        <dbReference type="ARBA" id="ARBA00023054"/>
    </source>
</evidence>
<dbReference type="InterPro" id="IPR027417">
    <property type="entry name" value="P-loop_NTPase"/>
</dbReference>
<comment type="function">
    <text evidence="6">Required for chromosome condensation and partitioning.</text>
</comment>
<dbReference type="AlphaFoldDB" id="A0A430FCS4"/>
<evidence type="ECO:0000313" key="10">
    <source>
        <dbReference type="EMBL" id="RSX50644.1"/>
    </source>
</evidence>
<reference evidence="10 11" key="1">
    <citation type="submission" date="2018-09" db="EMBL/GenBank/DDBJ databases">
        <title>Characterization of the phylogenetic diversity of five novel species belonging to the genus Bifidobacterium.</title>
        <authorList>
            <person name="Lugli G.A."/>
            <person name="Duranti S."/>
            <person name="Milani C."/>
        </authorList>
    </citation>
    <scope>NUCLEOTIDE SEQUENCE [LARGE SCALE GENOMIC DNA]</scope>
    <source>
        <strain evidence="10 11">2028B</strain>
    </source>
</reference>
<feature type="region of interest" description="Disordered" evidence="7">
    <location>
        <begin position="881"/>
        <end position="920"/>
    </location>
</feature>
<dbReference type="PANTHER" id="PTHR43977">
    <property type="entry name" value="STRUCTURAL MAINTENANCE OF CHROMOSOMES PROTEIN 3"/>
    <property type="match status" value="1"/>
</dbReference>
<evidence type="ECO:0000256" key="1">
    <source>
        <dbReference type="ARBA" id="ARBA00022490"/>
    </source>
</evidence>
<dbReference type="Gene3D" id="3.30.70.1620">
    <property type="match status" value="1"/>
</dbReference>
<evidence type="ECO:0000256" key="7">
    <source>
        <dbReference type="SAM" id="MobiDB-lite"/>
    </source>
</evidence>
<evidence type="ECO:0000256" key="2">
    <source>
        <dbReference type="ARBA" id="ARBA00022741"/>
    </source>
</evidence>
<dbReference type="GO" id="GO:0007062">
    <property type="term" value="P:sister chromatid cohesion"/>
    <property type="evidence" value="ECO:0007669"/>
    <property type="project" value="InterPro"/>
</dbReference>
<feature type="domain" description="RecF/RecN/SMC N-terminal" evidence="8">
    <location>
        <begin position="2"/>
        <end position="1183"/>
    </location>
</feature>
<dbReference type="GO" id="GO:0016887">
    <property type="term" value="F:ATP hydrolysis activity"/>
    <property type="evidence" value="ECO:0007669"/>
    <property type="project" value="InterPro"/>
</dbReference>
<dbReference type="CDD" id="cd03278">
    <property type="entry name" value="ABC_SMC_barmotin"/>
    <property type="match status" value="1"/>
</dbReference>
<dbReference type="GO" id="GO:0005694">
    <property type="term" value="C:chromosome"/>
    <property type="evidence" value="ECO:0007669"/>
    <property type="project" value="InterPro"/>
</dbReference>
<dbReference type="InterPro" id="IPR036277">
    <property type="entry name" value="SMC_hinge_sf"/>
</dbReference>
<name>A0A430FCS4_9BIFI</name>
<comment type="domain">
    <text evidence="6">Contains large globular domains required for ATP hydrolysis at each terminus and a third globular domain forming a flexible hinge near the middle of the molecule. These domains are separated by coiled-coil structures.</text>
</comment>
<comment type="subcellular location">
    <subcellularLocation>
        <location evidence="6">Cytoplasm</location>
    </subcellularLocation>
</comment>
<dbReference type="GO" id="GO:0005524">
    <property type="term" value="F:ATP binding"/>
    <property type="evidence" value="ECO:0007669"/>
    <property type="project" value="UniProtKB-UniRule"/>
</dbReference>
<keyword evidence="3 6" id="KW-0067">ATP-binding</keyword>
<dbReference type="Gene3D" id="3.40.50.300">
    <property type="entry name" value="P-loop containing nucleotide triphosphate hydrolases"/>
    <property type="match status" value="2"/>
</dbReference>
<comment type="caution">
    <text evidence="10">The sequence shown here is derived from an EMBL/GenBank/DDBJ whole genome shotgun (WGS) entry which is preliminary data.</text>
</comment>
<feature type="coiled-coil region" evidence="6">
    <location>
        <begin position="731"/>
        <end position="758"/>
    </location>
</feature>
<keyword evidence="2 6" id="KW-0547">Nucleotide-binding</keyword>
<dbReference type="RefSeq" id="WP_126030176.1">
    <property type="nucleotide sequence ID" value="NZ_QXGJ01000006.1"/>
</dbReference>
<comment type="similarity">
    <text evidence="6">Belongs to the SMC family.</text>
</comment>
<dbReference type="FunFam" id="3.40.50.300:FF:000984">
    <property type="entry name" value="Chromosome partition protein Smc"/>
    <property type="match status" value="1"/>
</dbReference>
<dbReference type="SUPFAM" id="SSF75553">
    <property type="entry name" value="Smc hinge domain"/>
    <property type="match status" value="1"/>
</dbReference>
<dbReference type="Proteomes" id="UP000288607">
    <property type="component" value="Unassembled WGS sequence"/>
</dbReference>
<evidence type="ECO:0000256" key="6">
    <source>
        <dbReference type="HAMAP-Rule" id="MF_01894"/>
    </source>
</evidence>
<evidence type="ECO:0000256" key="3">
    <source>
        <dbReference type="ARBA" id="ARBA00022840"/>
    </source>
</evidence>
<dbReference type="PIRSF" id="PIRSF005719">
    <property type="entry name" value="SMC"/>
    <property type="match status" value="1"/>
</dbReference>
<feature type="domain" description="SMC hinge" evidence="9">
    <location>
        <begin position="507"/>
        <end position="634"/>
    </location>
</feature>
<keyword evidence="4 6" id="KW-0175">Coiled coil</keyword>
<organism evidence="10 11">
    <name type="scientific">Bifidobacterium callimiconis</name>
    <dbReference type="NCBI Taxonomy" id="2306973"/>
    <lineage>
        <taxon>Bacteria</taxon>
        <taxon>Bacillati</taxon>
        <taxon>Actinomycetota</taxon>
        <taxon>Actinomycetes</taxon>
        <taxon>Bifidobacteriales</taxon>
        <taxon>Bifidobacteriaceae</taxon>
        <taxon>Bifidobacterium</taxon>
    </lineage>
</organism>
<dbReference type="InterPro" id="IPR024704">
    <property type="entry name" value="SMC"/>
</dbReference>
<dbReference type="OrthoDB" id="9808768at2"/>
<dbReference type="GO" id="GO:0005737">
    <property type="term" value="C:cytoplasm"/>
    <property type="evidence" value="ECO:0007669"/>
    <property type="project" value="UniProtKB-SubCell"/>
</dbReference>
<dbReference type="NCBIfam" id="TIGR02168">
    <property type="entry name" value="SMC_prok_B"/>
    <property type="match status" value="1"/>
</dbReference>
<dbReference type="InterPro" id="IPR003395">
    <property type="entry name" value="RecF/RecN/SMC_N"/>
</dbReference>
<evidence type="ECO:0000259" key="9">
    <source>
        <dbReference type="Pfam" id="PF06470"/>
    </source>
</evidence>
<evidence type="ECO:0000259" key="8">
    <source>
        <dbReference type="Pfam" id="PF02463"/>
    </source>
</evidence>
<proteinExistence type="inferred from homology"/>
<comment type="subunit">
    <text evidence="6">Homodimer.</text>
</comment>
<dbReference type="SUPFAM" id="SSF52540">
    <property type="entry name" value="P-loop containing nucleoside triphosphate hydrolases"/>
    <property type="match status" value="1"/>
</dbReference>
<dbReference type="GO" id="GO:0007059">
    <property type="term" value="P:chromosome segregation"/>
    <property type="evidence" value="ECO:0007669"/>
    <property type="project" value="UniProtKB-UniRule"/>
</dbReference>
<dbReference type="GO" id="GO:0006260">
    <property type="term" value="P:DNA replication"/>
    <property type="evidence" value="ECO:0007669"/>
    <property type="project" value="UniProtKB-UniRule"/>
</dbReference>
<feature type="binding site" evidence="6">
    <location>
        <begin position="32"/>
        <end position="39"/>
    </location>
    <ligand>
        <name>ATP</name>
        <dbReference type="ChEBI" id="CHEBI:30616"/>
    </ligand>
</feature>
<keyword evidence="5 6" id="KW-0238">DNA-binding</keyword>
<feature type="coiled-coil region" evidence="6">
    <location>
        <begin position="174"/>
        <end position="201"/>
    </location>
</feature>
<evidence type="ECO:0000256" key="5">
    <source>
        <dbReference type="ARBA" id="ARBA00023125"/>
    </source>
</evidence>
<keyword evidence="1 6" id="KW-0963">Cytoplasm</keyword>
<dbReference type="InterPro" id="IPR011890">
    <property type="entry name" value="SMC_prok"/>
</dbReference>
<gene>
    <name evidence="6" type="primary">smc</name>
    <name evidence="10" type="ORF">D2E23_1309</name>
</gene>
<dbReference type="Gene3D" id="1.20.1060.20">
    <property type="match status" value="1"/>
</dbReference>
<keyword evidence="11" id="KW-1185">Reference proteome</keyword>
<dbReference type="GO" id="GO:0003677">
    <property type="term" value="F:DNA binding"/>
    <property type="evidence" value="ECO:0007669"/>
    <property type="project" value="UniProtKB-UniRule"/>
</dbReference>